<dbReference type="AlphaFoldDB" id="A0A9N9F886"/>
<dbReference type="EMBL" id="CAJVPL010000630">
    <property type="protein sequence ID" value="CAG8516201.1"/>
    <property type="molecule type" value="Genomic_DNA"/>
</dbReference>
<evidence type="ECO:0000313" key="2">
    <source>
        <dbReference type="Proteomes" id="UP000789831"/>
    </source>
</evidence>
<dbReference type="Proteomes" id="UP000789831">
    <property type="component" value="Unassembled WGS sequence"/>
</dbReference>
<gene>
    <name evidence="1" type="ORF">AGERDE_LOCUS4995</name>
</gene>
<evidence type="ECO:0000313" key="1">
    <source>
        <dbReference type="EMBL" id="CAG8516201.1"/>
    </source>
</evidence>
<protein>
    <submittedName>
        <fullName evidence="1">5185_t:CDS:1</fullName>
    </submittedName>
</protein>
<reference evidence="1" key="1">
    <citation type="submission" date="2021-06" db="EMBL/GenBank/DDBJ databases">
        <authorList>
            <person name="Kallberg Y."/>
            <person name="Tangrot J."/>
            <person name="Rosling A."/>
        </authorList>
    </citation>
    <scope>NUCLEOTIDE SEQUENCE</scope>
    <source>
        <strain evidence="1">MT106</strain>
    </source>
</reference>
<proteinExistence type="predicted"/>
<feature type="non-terminal residue" evidence="1">
    <location>
        <position position="1"/>
    </location>
</feature>
<accession>A0A9N9F886</accession>
<keyword evidence="2" id="KW-1185">Reference proteome</keyword>
<comment type="caution">
    <text evidence="1">The sequence shown here is derived from an EMBL/GenBank/DDBJ whole genome shotgun (WGS) entry which is preliminary data.</text>
</comment>
<organism evidence="1 2">
    <name type="scientific">Ambispora gerdemannii</name>
    <dbReference type="NCBI Taxonomy" id="144530"/>
    <lineage>
        <taxon>Eukaryota</taxon>
        <taxon>Fungi</taxon>
        <taxon>Fungi incertae sedis</taxon>
        <taxon>Mucoromycota</taxon>
        <taxon>Glomeromycotina</taxon>
        <taxon>Glomeromycetes</taxon>
        <taxon>Archaeosporales</taxon>
        <taxon>Ambisporaceae</taxon>
        <taxon>Ambispora</taxon>
    </lineage>
</organism>
<sequence length="86" mass="9793">GLEALMFSSSLNSMDVAQYKISFSSRESLVPIANEPCSRLFRIRHEKFDKFSTSLRRISSRNIQQGLFVAPGQESKVDVNNVYEFS</sequence>
<name>A0A9N9F886_9GLOM</name>